<feature type="transmembrane region" description="Helical" evidence="1">
    <location>
        <begin position="35"/>
        <end position="57"/>
    </location>
</feature>
<accession>A0AAX2CNZ6</accession>
<proteinExistence type="predicted"/>
<evidence type="ECO:0000256" key="1">
    <source>
        <dbReference type="SAM" id="Phobius"/>
    </source>
</evidence>
<sequence>MESLMTDAILSGLGKVGSVISKGFGFLWDLLEKPLGYLLAFLEGIFYFFACLFKVVVLIVKIFTALFQFFWALASSVLKTLLMWIGIAPSGSVHLPKEIHNGFDVVVEKLMPTGLMTIVPTVATAFLWLYFGLKVFSLYGGSMGFSFPARKK</sequence>
<reference evidence="2 3" key="1">
    <citation type="submission" date="2016-08" db="EMBL/GenBank/DDBJ databases">
        <authorList>
            <person name="Loux V."/>
            <person name="Rue O."/>
        </authorList>
    </citation>
    <scope>NUCLEOTIDE SEQUENCE [LARGE SCALE GENOMIC DNA]</scope>
    <source>
        <strain evidence="2 3">AFSSA_08CEB44bac</strain>
    </source>
</reference>
<feature type="transmembrane region" description="Helical" evidence="1">
    <location>
        <begin position="110"/>
        <end position="133"/>
    </location>
</feature>
<dbReference type="Proteomes" id="UP000242164">
    <property type="component" value="Unassembled WGS sequence"/>
</dbReference>
<keyword evidence="1" id="KW-1133">Transmembrane helix</keyword>
<dbReference type="AlphaFoldDB" id="A0AAX2CNZ6"/>
<evidence type="ECO:0000313" key="2">
    <source>
        <dbReference type="EMBL" id="SCM08589.1"/>
    </source>
</evidence>
<keyword evidence="1" id="KW-0472">Membrane</keyword>
<gene>
    <name evidence="2" type="ORF">BCB44BAC_04639</name>
</gene>
<keyword evidence="1" id="KW-0812">Transmembrane</keyword>
<evidence type="ECO:0000313" key="3">
    <source>
        <dbReference type="Proteomes" id="UP000242164"/>
    </source>
</evidence>
<organism evidence="2 3">
    <name type="scientific">Bacillus cytotoxicus</name>
    <dbReference type="NCBI Taxonomy" id="580165"/>
    <lineage>
        <taxon>Bacteria</taxon>
        <taxon>Bacillati</taxon>
        <taxon>Bacillota</taxon>
        <taxon>Bacilli</taxon>
        <taxon>Bacillales</taxon>
        <taxon>Bacillaceae</taxon>
        <taxon>Bacillus</taxon>
        <taxon>Bacillus cereus group</taxon>
    </lineage>
</organism>
<dbReference type="EMBL" id="FMIK01000072">
    <property type="protein sequence ID" value="SCM08589.1"/>
    <property type="molecule type" value="Genomic_DNA"/>
</dbReference>
<feature type="transmembrane region" description="Helical" evidence="1">
    <location>
        <begin position="69"/>
        <end position="90"/>
    </location>
</feature>
<protein>
    <submittedName>
        <fullName evidence="2">Uncharacterized protein</fullName>
    </submittedName>
</protein>
<name>A0AAX2CNZ6_9BACI</name>
<comment type="caution">
    <text evidence="2">The sequence shown here is derived from an EMBL/GenBank/DDBJ whole genome shotgun (WGS) entry which is preliminary data.</text>
</comment>